<dbReference type="Proteomes" id="UP000008311">
    <property type="component" value="Unassembled WGS sequence"/>
</dbReference>
<organism evidence="1 2">
    <name type="scientific">Ricinus communis</name>
    <name type="common">Castor bean</name>
    <dbReference type="NCBI Taxonomy" id="3988"/>
    <lineage>
        <taxon>Eukaryota</taxon>
        <taxon>Viridiplantae</taxon>
        <taxon>Streptophyta</taxon>
        <taxon>Embryophyta</taxon>
        <taxon>Tracheophyta</taxon>
        <taxon>Spermatophyta</taxon>
        <taxon>Magnoliopsida</taxon>
        <taxon>eudicotyledons</taxon>
        <taxon>Gunneridae</taxon>
        <taxon>Pentapetalae</taxon>
        <taxon>rosids</taxon>
        <taxon>fabids</taxon>
        <taxon>Malpighiales</taxon>
        <taxon>Euphorbiaceae</taxon>
        <taxon>Acalyphoideae</taxon>
        <taxon>Acalypheae</taxon>
        <taxon>Ricinus</taxon>
    </lineage>
</organism>
<name>B9SL47_RICCO</name>
<gene>
    <name evidence="1" type="ORF">RCOM_0088820</name>
</gene>
<accession>B9SL47</accession>
<dbReference type="InParanoid" id="B9SL47"/>
<sequence length="93" mass="10641">MSISHHVEVTIHPRFSPIDQACRTSTSTSRLLNPVFQAMFRMPSSPELDSYLSIRSSLCFRTSDRYSGVPACSNPLLSFNCPVRIDRRNYKKM</sequence>
<evidence type="ECO:0000313" key="2">
    <source>
        <dbReference type="Proteomes" id="UP000008311"/>
    </source>
</evidence>
<protein>
    <submittedName>
        <fullName evidence="1">Uncharacterized protein</fullName>
    </submittedName>
</protein>
<reference evidence="2" key="1">
    <citation type="journal article" date="2010" name="Nat. Biotechnol.">
        <title>Draft genome sequence of the oilseed species Ricinus communis.</title>
        <authorList>
            <person name="Chan A.P."/>
            <person name="Crabtree J."/>
            <person name="Zhao Q."/>
            <person name="Lorenzi H."/>
            <person name="Orvis J."/>
            <person name="Puiu D."/>
            <person name="Melake-Berhan A."/>
            <person name="Jones K.M."/>
            <person name="Redman J."/>
            <person name="Chen G."/>
            <person name="Cahoon E.B."/>
            <person name="Gedil M."/>
            <person name="Stanke M."/>
            <person name="Haas B.J."/>
            <person name="Wortman J.R."/>
            <person name="Fraser-Liggett C.M."/>
            <person name="Ravel J."/>
            <person name="Rabinowicz P.D."/>
        </authorList>
    </citation>
    <scope>NUCLEOTIDE SEQUENCE [LARGE SCALE GENOMIC DNA]</scope>
    <source>
        <strain evidence="2">cv. Hale</strain>
    </source>
</reference>
<proteinExistence type="predicted"/>
<dbReference type="AlphaFoldDB" id="B9SL47"/>
<evidence type="ECO:0000313" key="1">
    <source>
        <dbReference type="EMBL" id="EEF35630.1"/>
    </source>
</evidence>
<dbReference type="EMBL" id="EQ974011">
    <property type="protein sequence ID" value="EEF35630.1"/>
    <property type="molecule type" value="Genomic_DNA"/>
</dbReference>
<keyword evidence="2" id="KW-1185">Reference proteome</keyword>